<dbReference type="InterPro" id="IPR007341">
    <property type="entry name" value="Transgly_assoc"/>
</dbReference>
<gene>
    <name evidence="8" type="ORF">D1222_13955</name>
</gene>
<keyword evidence="4 7" id="KW-0812">Transmembrane</keyword>
<evidence type="ECO:0000256" key="1">
    <source>
        <dbReference type="ARBA" id="ARBA00004651"/>
    </source>
</evidence>
<evidence type="ECO:0000256" key="3">
    <source>
        <dbReference type="ARBA" id="ARBA00022475"/>
    </source>
</evidence>
<comment type="similarity">
    <text evidence="2">Belongs to the UPF0410 family.</text>
</comment>
<reference evidence="8 9" key="1">
    <citation type="submission" date="2018-08" db="EMBL/GenBank/DDBJ databases">
        <title>Henriciella mobilis sp. nov., isolated from seawater.</title>
        <authorList>
            <person name="Cheng H."/>
            <person name="Wu Y.-H."/>
            <person name="Xu X.-W."/>
            <person name="Guo L.-L."/>
        </authorList>
    </citation>
    <scope>NUCLEOTIDE SEQUENCE [LARGE SCALE GENOMIC DNA]</scope>
    <source>
        <strain evidence="8 9">CCUG67844</strain>
    </source>
</reference>
<dbReference type="RefSeq" id="WP_119454873.1">
    <property type="nucleotide sequence ID" value="NZ_QWGA01000008.1"/>
</dbReference>
<evidence type="ECO:0000256" key="6">
    <source>
        <dbReference type="ARBA" id="ARBA00023136"/>
    </source>
</evidence>
<sequence>MDIVGILVWLIIGAIAGWLAGKVMRGGGFGLLGNIIVGIVGAVLGGLIFGLLGIGFSGIIGNLIGAFLGACILLFLISLVKRA</sequence>
<keyword evidence="5 7" id="KW-1133">Transmembrane helix</keyword>
<accession>A0A399R782</accession>
<organism evidence="8 9">
    <name type="scientific">Henriciella algicola</name>
    <dbReference type="NCBI Taxonomy" id="1608422"/>
    <lineage>
        <taxon>Bacteria</taxon>
        <taxon>Pseudomonadati</taxon>
        <taxon>Pseudomonadota</taxon>
        <taxon>Alphaproteobacteria</taxon>
        <taxon>Hyphomonadales</taxon>
        <taxon>Hyphomonadaceae</taxon>
        <taxon>Henriciella</taxon>
    </lineage>
</organism>
<evidence type="ECO:0000256" key="2">
    <source>
        <dbReference type="ARBA" id="ARBA00011006"/>
    </source>
</evidence>
<feature type="transmembrane region" description="Helical" evidence="7">
    <location>
        <begin position="59"/>
        <end position="80"/>
    </location>
</feature>
<dbReference type="PANTHER" id="PTHR33884:SF3">
    <property type="entry name" value="UPF0410 PROTEIN YMGE"/>
    <property type="match status" value="1"/>
</dbReference>
<evidence type="ECO:0000313" key="9">
    <source>
        <dbReference type="Proteomes" id="UP000265845"/>
    </source>
</evidence>
<evidence type="ECO:0000256" key="4">
    <source>
        <dbReference type="ARBA" id="ARBA00022692"/>
    </source>
</evidence>
<evidence type="ECO:0000313" key="8">
    <source>
        <dbReference type="EMBL" id="RIJ27496.1"/>
    </source>
</evidence>
<dbReference type="GO" id="GO:0005886">
    <property type="term" value="C:plasma membrane"/>
    <property type="evidence" value="ECO:0007669"/>
    <property type="project" value="UniProtKB-SubCell"/>
</dbReference>
<dbReference type="Proteomes" id="UP000265845">
    <property type="component" value="Unassembled WGS sequence"/>
</dbReference>
<dbReference type="EMBL" id="QWGA01000008">
    <property type="protein sequence ID" value="RIJ27496.1"/>
    <property type="molecule type" value="Genomic_DNA"/>
</dbReference>
<keyword evidence="9" id="KW-1185">Reference proteome</keyword>
<protein>
    <submittedName>
        <fullName evidence="8">GlsB/YeaQ/YmgE family stress response membrane protein</fullName>
    </submittedName>
</protein>
<comment type="subcellular location">
    <subcellularLocation>
        <location evidence="1">Cell membrane</location>
        <topology evidence="1">Multi-pass membrane protein</topology>
    </subcellularLocation>
</comment>
<comment type="caution">
    <text evidence="8">The sequence shown here is derived from an EMBL/GenBank/DDBJ whole genome shotgun (WGS) entry which is preliminary data.</text>
</comment>
<evidence type="ECO:0000256" key="5">
    <source>
        <dbReference type="ARBA" id="ARBA00022989"/>
    </source>
</evidence>
<dbReference type="Pfam" id="PF04226">
    <property type="entry name" value="Transgly_assoc"/>
    <property type="match status" value="1"/>
</dbReference>
<feature type="transmembrane region" description="Helical" evidence="7">
    <location>
        <begin position="6"/>
        <end position="24"/>
    </location>
</feature>
<name>A0A399R782_9PROT</name>
<keyword evidence="3" id="KW-1003">Cell membrane</keyword>
<dbReference type="PANTHER" id="PTHR33884">
    <property type="entry name" value="UPF0410 PROTEIN YMGE"/>
    <property type="match status" value="1"/>
</dbReference>
<evidence type="ECO:0000256" key="7">
    <source>
        <dbReference type="SAM" id="Phobius"/>
    </source>
</evidence>
<keyword evidence="6 7" id="KW-0472">Membrane</keyword>
<proteinExistence type="inferred from homology"/>
<feature type="transmembrane region" description="Helical" evidence="7">
    <location>
        <begin position="31"/>
        <end position="53"/>
    </location>
</feature>
<dbReference type="AlphaFoldDB" id="A0A399R782"/>